<evidence type="ECO:0008006" key="3">
    <source>
        <dbReference type="Google" id="ProtNLM"/>
    </source>
</evidence>
<evidence type="ECO:0000313" key="2">
    <source>
        <dbReference type="Proteomes" id="UP000551563"/>
    </source>
</evidence>
<accession>A0A7V6P8V7</accession>
<dbReference type="Proteomes" id="UP000551563">
    <property type="component" value="Unassembled WGS sequence"/>
</dbReference>
<dbReference type="InterPro" id="IPR011856">
    <property type="entry name" value="tRNA_endonuc-like_dom_sf"/>
</dbReference>
<reference evidence="1 2" key="1">
    <citation type="journal article" date="2020" name="Biotechnol. Biofuels">
        <title>New insights from the biogas microbiome by comprehensive genome-resolved metagenomics of nearly 1600 species originating from multiple anaerobic digesters.</title>
        <authorList>
            <person name="Campanaro S."/>
            <person name="Treu L."/>
            <person name="Rodriguez-R L.M."/>
            <person name="Kovalovszki A."/>
            <person name="Ziels R.M."/>
            <person name="Maus I."/>
            <person name="Zhu X."/>
            <person name="Kougias P.G."/>
            <person name="Basile A."/>
            <person name="Luo G."/>
            <person name="Schluter A."/>
            <person name="Konstantinidis K.T."/>
            <person name="Angelidaki I."/>
        </authorList>
    </citation>
    <scope>NUCLEOTIDE SEQUENCE [LARGE SCALE GENOMIC DNA]</scope>
    <source>
        <strain evidence="1">AS04akNAM_66</strain>
    </source>
</reference>
<comment type="caution">
    <text evidence="1">The sequence shown here is derived from an EMBL/GenBank/DDBJ whole genome shotgun (WGS) entry which is preliminary data.</text>
</comment>
<sequence length="137" mass="15301">MRASILRLMFCPRLGAVKLGPEDRISIEFANRLRAWTIERRLRAVWTHVANEVGGGSKNAKLRYAIAKALGMISGCSDFIFMWDSGSAAIEMKAARGVQTDNQSDFQKWCEAENVPYHIAKSADEAERILRDLGVLS</sequence>
<dbReference type="EMBL" id="DUMN01000103">
    <property type="protein sequence ID" value="HHV66612.1"/>
    <property type="molecule type" value="Genomic_DNA"/>
</dbReference>
<dbReference type="Gene3D" id="3.40.1350.10">
    <property type="match status" value="1"/>
</dbReference>
<evidence type="ECO:0000313" key="1">
    <source>
        <dbReference type="EMBL" id="HHV66612.1"/>
    </source>
</evidence>
<organism evidence="1 2">
    <name type="scientific">Brucella intermedia</name>
    <dbReference type="NCBI Taxonomy" id="94625"/>
    <lineage>
        <taxon>Bacteria</taxon>
        <taxon>Pseudomonadati</taxon>
        <taxon>Pseudomonadota</taxon>
        <taxon>Alphaproteobacteria</taxon>
        <taxon>Hyphomicrobiales</taxon>
        <taxon>Brucellaceae</taxon>
        <taxon>Brucella/Ochrobactrum group</taxon>
        <taxon>Brucella</taxon>
    </lineage>
</organism>
<proteinExistence type="predicted"/>
<name>A0A7V6P8V7_9HYPH</name>
<protein>
    <recommendedName>
        <fullName evidence="3">VRR-NUC domain-containing protein</fullName>
    </recommendedName>
</protein>
<dbReference type="AlphaFoldDB" id="A0A7V6P8V7"/>
<gene>
    <name evidence="1" type="ORF">GXX48_03050</name>
</gene>
<dbReference type="GO" id="GO:0003676">
    <property type="term" value="F:nucleic acid binding"/>
    <property type="evidence" value="ECO:0007669"/>
    <property type="project" value="InterPro"/>
</dbReference>